<comment type="function">
    <text evidence="8">In NER, TFIIH acts by opening DNA around the lesion to allow the excision of the damaged oligonucleotide and its replacement by a new DNA fragment. In transcription, TFIIH has an essential role in transcription initiation. When the pre-initiation complex (PIC) has been established, TFIIH is required for promoter opening and promoter escape.</text>
</comment>
<dbReference type="InterPro" id="IPR009400">
    <property type="entry name" value="TFIIH_TTDA/Tfb5"/>
</dbReference>
<protein>
    <recommendedName>
        <fullName evidence="8">General transcription and DNA repair factor IIH subunit TFB5</fullName>
    </recommendedName>
</protein>
<dbReference type="PANTHER" id="PTHR28580">
    <property type="entry name" value="GENERAL TRANSCRIPTION FACTOR IIH SUBUNIT 5"/>
    <property type="match status" value="1"/>
</dbReference>
<comment type="subunit">
    <text evidence="8">Component of the 7-subunit TFIIH core complex.</text>
</comment>
<dbReference type="SUPFAM" id="SSF142897">
    <property type="entry name" value="TFB5-like"/>
    <property type="match status" value="1"/>
</dbReference>
<evidence type="ECO:0000313" key="9">
    <source>
        <dbReference type="EMBL" id="EMC92031.1"/>
    </source>
</evidence>
<evidence type="ECO:0000313" key="10">
    <source>
        <dbReference type="Proteomes" id="UP000011761"/>
    </source>
</evidence>
<accession>M2M6Y6</accession>
<comment type="subcellular location">
    <subcellularLocation>
        <location evidence="1 8">Nucleus</location>
    </subcellularLocation>
</comment>
<evidence type="ECO:0000256" key="1">
    <source>
        <dbReference type="ARBA" id="ARBA00004123"/>
    </source>
</evidence>
<comment type="similarity">
    <text evidence="2 8">Belongs to the TFB5 family.</text>
</comment>
<dbReference type="GO" id="GO:0006294">
    <property type="term" value="P:nucleotide-excision repair, preincision complex assembly"/>
    <property type="evidence" value="ECO:0007669"/>
    <property type="project" value="TreeGrafter"/>
</dbReference>
<sequence length="68" mass="7769">GVLVECDESIKATIVKIDAEHSHEFIIENIDDRHVLINQKKHEELKILLKEELKDTVREAEDSSTGSE</sequence>
<keyword evidence="10" id="KW-1185">Reference proteome</keyword>
<dbReference type="EMBL" id="KB445562">
    <property type="protein sequence ID" value="EMC92031.1"/>
    <property type="molecule type" value="Genomic_DNA"/>
</dbReference>
<dbReference type="OrthoDB" id="354at2759"/>
<dbReference type="KEGG" id="bcom:BAUCODRAFT_78082"/>
<dbReference type="GO" id="GO:0000439">
    <property type="term" value="C:transcription factor TFIIH core complex"/>
    <property type="evidence" value="ECO:0007669"/>
    <property type="project" value="UniProtKB-UniRule"/>
</dbReference>
<evidence type="ECO:0000256" key="4">
    <source>
        <dbReference type="ARBA" id="ARBA00023015"/>
    </source>
</evidence>
<keyword evidence="4 8" id="KW-0805">Transcription regulation</keyword>
<dbReference type="InterPro" id="IPR035935">
    <property type="entry name" value="TFB5-like_sf"/>
</dbReference>
<name>M2M6Y6_BAUPA</name>
<dbReference type="OMA" id="DPPQMAM"/>
<dbReference type="HOGENOM" id="CLU_166246_3_1_1"/>
<dbReference type="SMART" id="SM01395">
    <property type="entry name" value="Tbf5"/>
    <property type="match status" value="1"/>
</dbReference>
<keyword evidence="6 8" id="KW-0234">DNA repair</keyword>
<dbReference type="PANTHER" id="PTHR28580:SF1">
    <property type="entry name" value="GENERAL TRANSCRIPTION FACTOR IIH SUBUNIT 5"/>
    <property type="match status" value="1"/>
</dbReference>
<evidence type="ECO:0000256" key="8">
    <source>
        <dbReference type="RuleBase" id="RU368032"/>
    </source>
</evidence>
<proteinExistence type="inferred from homology"/>
<evidence type="ECO:0000256" key="3">
    <source>
        <dbReference type="ARBA" id="ARBA00022763"/>
    </source>
</evidence>
<dbReference type="GO" id="GO:0006367">
    <property type="term" value="P:transcription initiation at RNA polymerase II promoter"/>
    <property type="evidence" value="ECO:0007669"/>
    <property type="project" value="UniProtKB-UniRule"/>
</dbReference>
<dbReference type="Pfam" id="PF06331">
    <property type="entry name" value="Tfb5"/>
    <property type="match status" value="1"/>
</dbReference>
<dbReference type="AlphaFoldDB" id="M2M6Y6"/>
<gene>
    <name evidence="9" type="ORF">BAUCODRAFT_78082</name>
</gene>
<keyword evidence="7 8" id="KW-0539">Nucleus</keyword>
<organism evidence="9 10">
    <name type="scientific">Baudoinia panamericana (strain UAMH 10762)</name>
    <name type="common">Angels' share fungus</name>
    <name type="synonym">Baudoinia compniacensis (strain UAMH 10762)</name>
    <dbReference type="NCBI Taxonomy" id="717646"/>
    <lineage>
        <taxon>Eukaryota</taxon>
        <taxon>Fungi</taxon>
        <taxon>Dikarya</taxon>
        <taxon>Ascomycota</taxon>
        <taxon>Pezizomycotina</taxon>
        <taxon>Dothideomycetes</taxon>
        <taxon>Dothideomycetidae</taxon>
        <taxon>Mycosphaerellales</taxon>
        <taxon>Teratosphaeriaceae</taxon>
        <taxon>Baudoinia</taxon>
    </lineage>
</organism>
<keyword evidence="5 8" id="KW-0804">Transcription</keyword>
<dbReference type="GO" id="GO:0005675">
    <property type="term" value="C:transcription factor TFIIH holo complex"/>
    <property type="evidence" value="ECO:0007669"/>
    <property type="project" value="TreeGrafter"/>
</dbReference>
<dbReference type="eggNOG" id="KOG3451">
    <property type="taxonomic scope" value="Eukaryota"/>
</dbReference>
<dbReference type="Gene3D" id="3.30.70.1220">
    <property type="entry name" value="TFB5-like"/>
    <property type="match status" value="1"/>
</dbReference>
<keyword evidence="3 8" id="KW-0227">DNA damage</keyword>
<dbReference type="Proteomes" id="UP000011761">
    <property type="component" value="Unassembled WGS sequence"/>
</dbReference>
<evidence type="ECO:0000256" key="5">
    <source>
        <dbReference type="ARBA" id="ARBA00023163"/>
    </source>
</evidence>
<evidence type="ECO:0000256" key="7">
    <source>
        <dbReference type="ARBA" id="ARBA00023242"/>
    </source>
</evidence>
<dbReference type="STRING" id="717646.M2M6Y6"/>
<reference evidence="9 10" key="1">
    <citation type="journal article" date="2012" name="PLoS Pathog.">
        <title>Diverse lifestyles and strategies of plant pathogenesis encoded in the genomes of eighteen Dothideomycetes fungi.</title>
        <authorList>
            <person name="Ohm R.A."/>
            <person name="Feau N."/>
            <person name="Henrissat B."/>
            <person name="Schoch C.L."/>
            <person name="Horwitz B.A."/>
            <person name="Barry K.W."/>
            <person name="Condon B.J."/>
            <person name="Copeland A.C."/>
            <person name="Dhillon B."/>
            <person name="Glaser F."/>
            <person name="Hesse C.N."/>
            <person name="Kosti I."/>
            <person name="LaButti K."/>
            <person name="Lindquist E.A."/>
            <person name="Lucas S."/>
            <person name="Salamov A.A."/>
            <person name="Bradshaw R.E."/>
            <person name="Ciuffetti L."/>
            <person name="Hamelin R.C."/>
            <person name="Kema G.H.J."/>
            <person name="Lawrence C."/>
            <person name="Scott J.A."/>
            <person name="Spatafora J.W."/>
            <person name="Turgeon B.G."/>
            <person name="de Wit P.J.G.M."/>
            <person name="Zhong S."/>
            <person name="Goodwin S.B."/>
            <person name="Grigoriev I.V."/>
        </authorList>
    </citation>
    <scope>NUCLEOTIDE SEQUENCE [LARGE SCALE GENOMIC DNA]</scope>
    <source>
        <strain evidence="9 10">UAMH 10762</strain>
    </source>
</reference>
<evidence type="ECO:0000256" key="2">
    <source>
        <dbReference type="ARBA" id="ARBA00007470"/>
    </source>
</evidence>
<evidence type="ECO:0000256" key="6">
    <source>
        <dbReference type="ARBA" id="ARBA00023204"/>
    </source>
</evidence>
<feature type="non-terminal residue" evidence="9">
    <location>
        <position position="1"/>
    </location>
</feature>
<dbReference type="RefSeq" id="XP_007680490.1">
    <property type="nucleotide sequence ID" value="XM_007682300.1"/>
</dbReference>
<dbReference type="GeneID" id="19117146"/>